<dbReference type="OrthoDB" id="442731at2759"/>
<keyword evidence="8" id="KW-0472">Membrane</keyword>
<evidence type="ECO:0000256" key="8">
    <source>
        <dbReference type="SAM" id="Phobius"/>
    </source>
</evidence>
<dbReference type="InterPro" id="IPR001547">
    <property type="entry name" value="Glyco_hydro_5"/>
</dbReference>
<dbReference type="InterPro" id="IPR017853">
    <property type="entry name" value="GH"/>
</dbReference>
<feature type="non-terminal residue" evidence="10">
    <location>
        <position position="282"/>
    </location>
</feature>
<dbReference type="SUPFAM" id="SSF51445">
    <property type="entry name" value="(Trans)glycosidases"/>
    <property type="match status" value="1"/>
</dbReference>
<proteinExistence type="inferred from homology"/>
<evidence type="ECO:0000256" key="2">
    <source>
        <dbReference type="ARBA" id="ARBA00022801"/>
    </source>
</evidence>
<dbReference type="Gene3D" id="3.20.20.80">
    <property type="entry name" value="Glycosidases"/>
    <property type="match status" value="1"/>
</dbReference>
<keyword evidence="6" id="KW-0624">Polysaccharide degradation</keyword>
<dbReference type="GO" id="GO:0030245">
    <property type="term" value="P:cellulose catabolic process"/>
    <property type="evidence" value="ECO:0007669"/>
    <property type="project" value="UniProtKB-KW"/>
</dbReference>
<feature type="domain" description="Glycoside hydrolase family 5" evidence="9">
    <location>
        <begin position="168"/>
        <end position="274"/>
    </location>
</feature>
<reference evidence="10" key="1">
    <citation type="submission" date="2019-06" db="EMBL/GenBank/DDBJ databases">
        <title>Genomics analysis of Aphanomyces spp. identifies a new class of oomycete effector associated with host adaptation.</title>
        <authorList>
            <person name="Gaulin E."/>
        </authorList>
    </citation>
    <scope>NUCLEOTIDE SEQUENCE</scope>
    <source>
        <strain evidence="10">CBS 578.67</strain>
    </source>
</reference>
<dbReference type="PANTHER" id="PTHR35923:SF2">
    <property type="entry name" value="ENDOGLUCANASE"/>
    <property type="match status" value="1"/>
</dbReference>
<evidence type="ECO:0000256" key="7">
    <source>
        <dbReference type="RuleBase" id="RU361153"/>
    </source>
</evidence>
<keyword evidence="3" id="KW-0136">Cellulose degradation</keyword>
<evidence type="ECO:0000256" key="3">
    <source>
        <dbReference type="ARBA" id="ARBA00023001"/>
    </source>
</evidence>
<dbReference type="EMBL" id="VJMH01001183">
    <property type="protein sequence ID" value="KAF0712825.1"/>
    <property type="molecule type" value="Genomic_DNA"/>
</dbReference>
<evidence type="ECO:0000256" key="4">
    <source>
        <dbReference type="ARBA" id="ARBA00023277"/>
    </source>
</evidence>
<protein>
    <recommendedName>
        <fullName evidence="9">Glycoside hydrolase family 5 domain-containing protein</fullName>
    </recommendedName>
</protein>
<feature type="transmembrane region" description="Helical" evidence="8">
    <location>
        <begin position="72"/>
        <end position="94"/>
    </location>
</feature>
<keyword evidence="4" id="KW-0119">Carbohydrate metabolism</keyword>
<keyword evidence="2 7" id="KW-0378">Hydrolase</keyword>
<comment type="caution">
    <text evidence="10">The sequence shown here is derived from an EMBL/GenBank/DDBJ whole genome shotgun (WGS) entry which is preliminary data.</text>
</comment>
<evidence type="ECO:0000256" key="1">
    <source>
        <dbReference type="ARBA" id="ARBA00005641"/>
    </source>
</evidence>
<evidence type="ECO:0000256" key="5">
    <source>
        <dbReference type="ARBA" id="ARBA00023295"/>
    </source>
</evidence>
<keyword evidence="5 7" id="KW-0326">Glycosidase</keyword>
<organism evidence="10">
    <name type="scientific">Aphanomyces stellatus</name>
    <dbReference type="NCBI Taxonomy" id="120398"/>
    <lineage>
        <taxon>Eukaryota</taxon>
        <taxon>Sar</taxon>
        <taxon>Stramenopiles</taxon>
        <taxon>Oomycota</taxon>
        <taxon>Saprolegniomycetes</taxon>
        <taxon>Saprolegniales</taxon>
        <taxon>Verrucalvaceae</taxon>
        <taxon>Aphanomyces</taxon>
    </lineage>
</organism>
<keyword evidence="8" id="KW-1133">Transmembrane helix</keyword>
<sequence length="282" mass="31005">MAPSTGDGSPRDSSSHSYSFSEQYAAQPLVEESFHRGSLMFDRAIQAIPIEESQGQALASKKAKYNGRIKRWPGILLLVLFVGAAAVAISLFAINANKSSMERRDTVQKALANRARIETGVDNPIRIEKDDDGVVNNPKEYKPLGCELPDYQSKRGKIWAVSKNGTEVPVAMKGINWFGMETGMMAPFGLWDNDHNGTTVYAVANFLSANKFNSVRLPLCVENILGNKPLDVSFINRQTNRALDLTSYLSLVQTIVKGLGYRSISVMLSMHTLNLMNTDGSL</sequence>
<accession>A0A6A4ZFK5</accession>
<keyword evidence="8" id="KW-0812">Transmembrane</keyword>
<dbReference type="PANTHER" id="PTHR35923">
    <property type="entry name" value="MAJOR EXTRACELLULAR ENDOGLUCANASE"/>
    <property type="match status" value="1"/>
</dbReference>
<comment type="similarity">
    <text evidence="1 7">Belongs to the glycosyl hydrolase 5 (cellulase A) family.</text>
</comment>
<dbReference type="Pfam" id="PF00150">
    <property type="entry name" value="Cellulase"/>
    <property type="match status" value="1"/>
</dbReference>
<name>A0A6A4ZFK5_9STRA</name>
<evidence type="ECO:0000313" key="10">
    <source>
        <dbReference type="EMBL" id="KAF0712825.1"/>
    </source>
</evidence>
<gene>
    <name evidence="10" type="ORF">As57867_004632</name>
</gene>
<evidence type="ECO:0000259" key="9">
    <source>
        <dbReference type="Pfam" id="PF00150"/>
    </source>
</evidence>
<evidence type="ECO:0000256" key="6">
    <source>
        <dbReference type="ARBA" id="ARBA00023326"/>
    </source>
</evidence>
<dbReference type="AlphaFoldDB" id="A0A6A4ZFK5"/>
<dbReference type="GO" id="GO:0004553">
    <property type="term" value="F:hydrolase activity, hydrolyzing O-glycosyl compounds"/>
    <property type="evidence" value="ECO:0007669"/>
    <property type="project" value="InterPro"/>
</dbReference>